<protein>
    <submittedName>
        <fullName evidence="2">Uncharacterized protein</fullName>
    </submittedName>
</protein>
<organism evidence="2 3">
    <name type="scientific">Corallococcus exercitus</name>
    <dbReference type="NCBI Taxonomy" id="2316736"/>
    <lineage>
        <taxon>Bacteria</taxon>
        <taxon>Pseudomonadati</taxon>
        <taxon>Myxococcota</taxon>
        <taxon>Myxococcia</taxon>
        <taxon>Myxococcales</taxon>
        <taxon>Cystobacterineae</taxon>
        <taxon>Myxococcaceae</taxon>
        <taxon>Corallococcus</taxon>
    </lineage>
</organism>
<evidence type="ECO:0000313" key="3">
    <source>
        <dbReference type="Proteomes" id="UP000563426"/>
    </source>
</evidence>
<sequence length="185" mass="19195">MEGTPPSTETAPSEAPSRKASGRGAKRKSSDAEAAPAEPSAAPEETPPPPASSEEPSSKSKRSAKGAAPTTEEPTPAPSAPAKPARTAEPQFLILTGGSPFLRAIGSVRRPEGEPLPGFGNLAVTKMSAAALPTEPGQYEFRFQASNGTGDFKLAQRSENGAPRNVRDFEMASSGGFQVYRFSIP</sequence>
<keyword evidence="3" id="KW-1185">Reference proteome</keyword>
<dbReference type="Proteomes" id="UP000563426">
    <property type="component" value="Unassembled WGS sequence"/>
</dbReference>
<proteinExistence type="predicted"/>
<reference evidence="2 3" key="1">
    <citation type="submission" date="2020-05" db="EMBL/GenBank/DDBJ databases">
        <authorList>
            <person name="Whitworth D."/>
        </authorList>
    </citation>
    <scope>NUCLEOTIDE SEQUENCE [LARGE SCALE GENOMIC DNA]</scope>
    <source>
        <strain evidence="2 3">AB043B</strain>
    </source>
</reference>
<name>A0A7Y4KH71_9BACT</name>
<dbReference type="RefSeq" id="WP_171434561.1">
    <property type="nucleotide sequence ID" value="NZ_JABFJV010000046.1"/>
</dbReference>
<accession>A0A7Y4KH71</accession>
<evidence type="ECO:0000313" key="2">
    <source>
        <dbReference type="EMBL" id="NOK33748.1"/>
    </source>
</evidence>
<feature type="compositionally biased region" description="Low complexity" evidence="1">
    <location>
        <begin position="32"/>
        <end position="44"/>
    </location>
</feature>
<gene>
    <name evidence="2" type="ORF">HMI49_11120</name>
</gene>
<feature type="compositionally biased region" description="Polar residues" evidence="1">
    <location>
        <begin position="1"/>
        <end position="11"/>
    </location>
</feature>
<feature type="region of interest" description="Disordered" evidence="1">
    <location>
        <begin position="1"/>
        <end position="93"/>
    </location>
</feature>
<dbReference type="AlphaFoldDB" id="A0A7Y4KH71"/>
<evidence type="ECO:0000256" key="1">
    <source>
        <dbReference type="SAM" id="MobiDB-lite"/>
    </source>
</evidence>
<feature type="compositionally biased region" description="Low complexity" evidence="1">
    <location>
        <begin position="65"/>
        <end position="74"/>
    </location>
</feature>
<dbReference type="EMBL" id="JABFJV010000046">
    <property type="protein sequence ID" value="NOK33748.1"/>
    <property type="molecule type" value="Genomic_DNA"/>
</dbReference>
<comment type="caution">
    <text evidence="2">The sequence shown here is derived from an EMBL/GenBank/DDBJ whole genome shotgun (WGS) entry which is preliminary data.</text>
</comment>